<dbReference type="SUPFAM" id="SSF52540">
    <property type="entry name" value="P-loop containing nucleoside triphosphate hydrolases"/>
    <property type="match status" value="1"/>
</dbReference>
<evidence type="ECO:0000313" key="6">
    <source>
        <dbReference type="EMBL" id="CAG8649683.1"/>
    </source>
</evidence>
<gene>
    <name evidence="6" type="ORF">GMARGA_LOCUS9290</name>
</gene>
<dbReference type="Gene3D" id="3.40.50.300">
    <property type="entry name" value="P-loop containing nucleotide triphosphate hydrolases"/>
    <property type="match status" value="1"/>
</dbReference>
<name>A0ABN7USK4_GIGMA</name>
<dbReference type="PANTHER" id="PTHR13710">
    <property type="entry name" value="DNA HELICASE RECQ FAMILY MEMBER"/>
    <property type="match status" value="1"/>
</dbReference>
<proteinExistence type="inferred from homology"/>
<protein>
    <submittedName>
        <fullName evidence="6">3111_t:CDS:1</fullName>
    </submittedName>
</protein>
<evidence type="ECO:0000313" key="7">
    <source>
        <dbReference type="Proteomes" id="UP000789901"/>
    </source>
</evidence>
<keyword evidence="2" id="KW-0238">DNA-binding</keyword>
<dbReference type="PANTHER" id="PTHR13710:SF153">
    <property type="entry name" value="RECQ-LIKE DNA HELICASE BLM"/>
    <property type="match status" value="1"/>
</dbReference>
<organism evidence="6 7">
    <name type="scientific">Gigaspora margarita</name>
    <dbReference type="NCBI Taxonomy" id="4874"/>
    <lineage>
        <taxon>Eukaryota</taxon>
        <taxon>Fungi</taxon>
        <taxon>Fungi incertae sedis</taxon>
        <taxon>Mucoromycota</taxon>
        <taxon>Glomeromycotina</taxon>
        <taxon>Glomeromycetes</taxon>
        <taxon>Diversisporales</taxon>
        <taxon>Gigasporaceae</taxon>
        <taxon>Gigaspora</taxon>
    </lineage>
</organism>
<dbReference type="InterPro" id="IPR027417">
    <property type="entry name" value="P-loop_NTPase"/>
</dbReference>
<dbReference type="Pfam" id="PF00270">
    <property type="entry name" value="DEAD"/>
    <property type="match status" value="1"/>
</dbReference>
<sequence>NYEIGSDLEQLSETEYDYQLFKSTIEKYDPNSSYSLSYLLGFLDIDNVKLLKITIKEHYPNIYPNSTGSSNYKRVEQVSQAEVKMRKAEHMFRKKHLDGEIQKKQESSLWSQLENSSPTKCITELENKLDEKMENADIRKNTVNALDKCIEYAKIQKKEELSVAFDCSWAHIWNASQTSREFIYQKTPPAFHIVQKARVAKDNKNRLASTLNPGNFEKSSRQIEHAILIEVLNQVTDKLENANLHLEVCVDSDLDSNKMLAYIPIMTMIFADLKYLTSNIRKAIYCKNNSFQVFEDHLMWWFRGCIYSAALRAKANDPLVPNEGKICNMQVDSLICHLQNDHTSCWSDVCWIKDNSTIILKELTLSHSSQKRIDEFQKFLNTICRLPSAVSYYNKGYTYLLFTLREIYYGKPFESEDLIKIVMKTGSGKSFCYVALAILFHGLTIVISPLKSLMQSQMYDLTKLGIPCGSLQVSSQRTIEYKSKLFEEIVLGYTCLLFITLEKLLLSSKVLNLFTISTLPIPLYGESGNSDSEQASTFMDKAEQASTYRYIDEAEQMSIYMDEAKQIFFYIDEAETYIDEAGQASIYIGEAKVGELSSSQSKEKWLVQDRWCTMAHQKIGHAMDSK</sequence>
<evidence type="ECO:0000256" key="4">
    <source>
        <dbReference type="ARBA" id="ARBA00023242"/>
    </source>
</evidence>
<accession>A0ABN7USK4</accession>
<evidence type="ECO:0000256" key="3">
    <source>
        <dbReference type="ARBA" id="ARBA00023235"/>
    </source>
</evidence>
<feature type="non-terminal residue" evidence="6">
    <location>
        <position position="1"/>
    </location>
</feature>
<dbReference type="InterPro" id="IPR011545">
    <property type="entry name" value="DEAD/DEAH_box_helicase_dom"/>
</dbReference>
<comment type="similarity">
    <text evidence="1">Belongs to the helicase family. RecQ subfamily.</text>
</comment>
<evidence type="ECO:0000256" key="1">
    <source>
        <dbReference type="ARBA" id="ARBA00005446"/>
    </source>
</evidence>
<keyword evidence="7" id="KW-1185">Reference proteome</keyword>
<dbReference type="EMBL" id="CAJVQB010004941">
    <property type="protein sequence ID" value="CAG8649683.1"/>
    <property type="molecule type" value="Genomic_DNA"/>
</dbReference>
<evidence type="ECO:0000259" key="5">
    <source>
        <dbReference type="Pfam" id="PF00270"/>
    </source>
</evidence>
<reference evidence="6 7" key="1">
    <citation type="submission" date="2021-06" db="EMBL/GenBank/DDBJ databases">
        <authorList>
            <person name="Kallberg Y."/>
            <person name="Tangrot J."/>
            <person name="Rosling A."/>
        </authorList>
    </citation>
    <scope>NUCLEOTIDE SEQUENCE [LARGE SCALE GENOMIC DNA]</scope>
    <source>
        <strain evidence="6 7">120-4 pot B 10/14</strain>
    </source>
</reference>
<comment type="caution">
    <text evidence="6">The sequence shown here is derived from an EMBL/GenBank/DDBJ whole genome shotgun (WGS) entry which is preliminary data.</text>
</comment>
<keyword evidence="3" id="KW-0413">Isomerase</keyword>
<keyword evidence="4" id="KW-0539">Nucleus</keyword>
<dbReference type="Proteomes" id="UP000789901">
    <property type="component" value="Unassembled WGS sequence"/>
</dbReference>
<feature type="domain" description="DEAD/DEAH-box helicase" evidence="5">
    <location>
        <begin position="416"/>
        <end position="504"/>
    </location>
</feature>
<evidence type="ECO:0000256" key="2">
    <source>
        <dbReference type="ARBA" id="ARBA00023125"/>
    </source>
</evidence>